<evidence type="ECO:0000256" key="11">
    <source>
        <dbReference type="ARBA" id="ARBA00023180"/>
    </source>
</evidence>
<protein>
    <submittedName>
        <fullName evidence="15">Putative gustatory receptor</fullName>
    </submittedName>
</protein>
<comment type="caution">
    <text evidence="15">The sequence shown here is derived from an EMBL/GenBank/DDBJ whole genome shotgun (WGS) entry which is preliminary data.</text>
</comment>
<keyword evidence="5" id="KW-0552">Olfaction</keyword>
<dbReference type="PANTHER" id="PTHR26451:SF854">
    <property type="entry name" value="ODORANT RECEPTOR-RELATED"/>
    <property type="match status" value="1"/>
</dbReference>
<evidence type="ECO:0000256" key="5">
    <source>
        <dbReference type="ARBA" id="ARBA00022725"/>
    </source>
</evidence>
<evidence type="ECO:0000256" key="7">
    <source>
        <dbReference type="ARBA" id="ARBA00023040"/>
    </source>
</evidence>
<keyword evidence="10 15" id="KW-0675">Receptor</keyword>
<evidence type="ECO:0000259" key="14">
    <source>
        <dbReference type="PROSITE" id="PS50262"/>
    </source>
</evidence>
<keyword evidence="6 13" id="KW-1133">Transmembrane helix</keyword>
<feature type="transmembrane region" description="Helical" evidence="13">
    <location>
        <begin position="24"/>
        <end position="50"/>
    </location>
</feature>
<keyword evidence="7" id="KW-0297">G-protein coupled receptor</keyword>
<dbReference type="PANTHER" id="PTHR26451">
    <property type="entry name" value="G_PROTEIN_RECEP_F1_2 DOMAIN-CONTAINING PROTEIN"/>
    <property type="match status" value="1"/>
</dbReference>
<organism evidence="15 16">
    <name type="scientific">Astyanax mexicanus</name>
    <name type="common">Blind cave fish</name>
    <name type="synonym">Astyanax fasciatus mexicanus</name>
    <dbReference type="NCBI Taxonomy" id="7994"/>
    <lineage>
        <taxon>Eukaryota</taxon>
        <taxon>Metazoa</taxon>
        <taxon>Chordata</taxon>
        <taxon>Craniata</taxon>
        <taxon>Vertebrata</taxon>
        <taxon>Euteleostomi</taxon>
        <taxon>Actinopterygii</taxon>
        <taxon>Neopterygii</taxon>
        <taxon>Teleostei</taxon>
        <taxon>Ostariophysi</taxon>
        <taxon>Characiformes</taxon>
        <taxon>Characoidei</taxon>
        <taxon>Acestrorhamphidae</taxon>
        <taxon>Acestrorhamphinae</taxon>
        <taxon>Astyanax</taxon>
    </lineage>
</organism>
<evidence type="ECO:0000256" key="10">
    <source>
        <dbReference type="ARBA" id="ARBA00023170"/>
    </source>
</evidence>
<reference evidence="15 16" key="1">
    <citation type="submission" date="2021-07" db="EMBL/GenBank/DDBJ databases">
        <authorList>
            <person name="Imarazene B."/>
            <person name="Zahm M."/>
            <person name="Klopp C."/>
            <person name="Cabau C."/>
            <person name="Beille S."/>
            <person name="Jouanno E."/>
            <person name="Castinel A."/>
            <person name="Lluch J."/>
            <person name="Gil L."/>
            <person name="Kuchtly C."/>
            <person name="Lopez Roques C."/>
            <person name="Donnadieu C."/>
            <person name="Parrinello H."/>
            <person name="Journot L."/>
            <person name="Du K."/>
            <person name="Schartl M."/>
            <person name="Retaux S."/>
            <person name="Guiguen Y."/>
        </authorList>
    </citation>
    <scope>NUCLEOTIDE SEQUENCE [LARGE SCALE GENOMIC DNA]</scope>
    <source>
        <strain evidence="15">Pach_M1</strain>
        <tissue evidence="15">Testis</tissue>
    </source>
</reference>
<dbReference type="GO" id="GO:0005549">
    <property type="term" value="F:odorant binding"/>
    <property type="evidence" value="ECO:0007669"/>
    <property type="project" value="TreeGrafter"/>
</dbReference>
<keyword evidence="9" id="KW-1015">Disulfide bond</keyword>
<dbReference type="InterPro" id="IPR017452">
    <property type="entry name" value="GPCR_Rhodpsn_7TM"/>
</dbReference>
<name>A0A8T2L175_ASTMX</name>
<sequence>MESNFSIYTTLLTMESLDILTSNAIPAFIFGALTYCGIMFFNVSILLTLVFNRKLHKPMYVLLINMPLNDMIGATVFFPHLLFSILTENRFVSYSICFAEAFLTHIYVSGLTNLLTAMAYDRYIAICSPLKYNTLMSSNNLIKIIIIVWCLDYSLIGTVFILSFRKQICSTKIVDIFCNNPSLLKLICGDTSVNNYFGLFVTFFKQGIIVMSVVYTYVQILITVIYKRQADAKRKAIQTCGTHLIVFLCLECNLLFGLTAHRIEGASPTLRKAAGASIMIFPPILNPLIYGLKTKEIRQNLVFLPKKIKKVSTEKQKKKNCKMK</sequence>
<evidence type="ECO:0000256" key="2">
    <source>
        <dbReference type="ARBA" id="ARBA00022475"/>
    </source>
</evidence>
<keyword evidence="8 13" id="KW-0472">Membrane</keyword>
<dbReference type="GO" id="GO:0004930">
    <property type="term" value="F:G protein-coupled receptor activity"/>
    <property type="evidence" value="ECO:0007669"/>
    <property type="project" value="UniProtKB-KW"/>
</dbReference>
<dbReference type="PROSITE" id="PS50262">
    <property type="entry name" value="G_PROTEIN_RECEP_F1_2"/>
    <property type="match status" value="1"/>
</dbReference>
<evidence type="ECO:0000256" key="3">
    <source>
        <dbReference type="ARBA" id="ARBA00022606"/>
    </source>
</evidence>
<dbReference type="InterPro" id="IPR000276">
    <property type="entry name" value="GPCR_Rhodpsn"/>
</dbReference>
<accession>A0A8T2L175</accession>
<dbReference type="KEGG" id="amex:103041016"/>
<feature type="transmembrane region" description="Helical" evidence="13">
    <location>
        <begin position="141"/>
        <end position="164"/>
    </location>
</feature>
<dbReference type="InterPro" id="IPR000725">
    <property type="entry name" value="Olfact_rcpt"/>
</dbReference>
<keyword evidence="12" id="KW-0807">Transducer</keyword>
<evidence type="ECO:0000256" key="12">
    <source>
        <dbReference type="ARBA" id="ARBA00023224"/>
    </source>
</evidence>
<dbReference type="PRINTS" id="PR00237">
    <property type="entry name" value="GPCRRHODOPSN"/>
</dbReference>
<evidence type="ECO:0000256" key="4">
    <source>
        <dbReference type="ARBA" id="ARBA00022692"/>
    </source>
</evidence>
<dbReference type="GO" id="GO:0005886">
    <property type="term" value="C:plasma membrane"/>
    <property type="evidence" value="ECO:0007669"/>
    <property type="project" value="UniProtKB-SubCell"/>
</dbReference>
<feature type="transmembrane region" description="Helical" evidence="13">
    <location>
        <begin position="92"/>
        <end position="120"/>
    </location>
</feature>
<dbReference type="FunFam" id="1.20.1070.10:FF:000024">
    <property type="entry name" value="Olfactory receptor"/>
    <property type="match status" value="1"/>
</dbReference>
<dbReference type="InterPro" id="IPR052921">
    <property type="entry name" value="GPCR1_Superfamily_Member"/>
</dbReference>
<dbReference type="EMBL" id="JAICCE010000018">
    <property type="protein sequence ID" value="KAG9264667.1"/>
    <property type="molecule type" value="Genomic_DNA"/>
</dbReference>
<dbReference type="AlphaFoldDB" id="A0A8T2L175"/>
<feature type="transmembrane region" description="Helical" evidence="13">
    <location>
        <begin position="62"/>
        <end position="86"/>
    </location>
</feature>
<gene>
    <name evidence="15" type="ORF">AMEX_G20976</name>
</gene>
<evidence type="ECO:0000256" key="9">
    <source>
        <dbReference type="ARBA" id="ARBA00023157"/>
    </source>
</evidence>
<dbReference type="Pfam" id="PF13853">
    <property type="entry name" value="7tm_4"/>
    <property type="match status" value="1"/>
</dbReference>
<comment type="subcellular location">
    <subcellularLocation>
        <location evidence="1">Cell membrane</location>
        <topology evidence="1">Multi-pass membrane protein</topology>
    </subcellularLocation>
</comment>
<keyword evidence="11" id="KW-0325">Glycoprotein</keyword>
<feature type="transmembrane region" description="Helical" evidence="13">
    <location>
        <begin position="203"/>
        <end position="226"/>
    </location>
</feature>
<dbReference type="SUPFAM" id="SSF81321">
    <property type="entry name" value="Family A G protein-coupled receptor-like"/>
    <property type="match status" value="1"/>
</dbReference>
<dbReference type="PRINTS" id="PR00245">
    <property type="entry name" value="OLFACTORYR"/>
</dbReference>
<evidence type="ECO:0000256" key="8">
    <source>
        <dbReference type="ARBA" id="ARBA00023136"/>
    </source>
</evidence>
<dbReference type="Proteomes" id="UP000752171">
    <property type="component" value="Unassembled WGS sequence"/>
</dbReference>
<dbReference type="Gene3D" id="1.20.1070.10">
    <property type="entry name" value="Rhodopsin 7-helix transmembrane proteins"/>
    <property type="match status" value="1"/>
</dbReference>
<proteinExistence type="predicted"/>
<evidence type="ECO:0000256" key="13">
    <source>
        <dbReference type="SAM" id="Phobius"/>
    </source>
</evidence>
<evidence type="ECO:0000256" key="6">
    <source>
        <dbReference type="ARBA" id="ARBA00022989"/>
    </source>
</evidence>
<evidence type="ECO:0000313" key="16">
    <source>
        <dbReference type="Proteomes" id="UP000752171"/>
    </source>
</evidence>
<evidence type="ECO:0000256" key="1">
    <source>
        <dbReference type="ARBA" id="ARBA00004651"/>
    </source>
</evidence>
<feature type="domain" description="G-protein coupled receptors family 1 profile" evidence="14">
    <location>
        <begin position="41"/>
        <end position="290"/>
    </location>
</feature>
<keyword evidence="4 13" id="KW-0812">Transmembrane</keyword>
<keyword evidence="3" id="KW-0716">Sensory transduction</keyword>
<evidence type="ECO:0000313" key="15">
    <source>
        <dbReference type="EMBL" id="KAG9264667.1"/>
    </source>
</evidence>
<keyword evidence="2" id="KW-1003">Cell membrane</keyword>
<dbReference type="GO" id="GO:0004984">
    <property type="term" value="F:olfactory receptor activity"/>
    <property type="evidence" value="ECO:0007669"/>
    <property type="project" value="InterPro"/>
</dbReference>